<evidence type="ECO:0000256" key="1">
    <source>
        <dbReference type="SAM" id="Coils"/>
    </source>
</evidence>
<feature type="coiled-coil region" evidence="1">
    <location>
        <begin position="267"/>
        <end position="297"/>
    </location>
</feature>
<comment type="caution">
    <text evidence="3">The sequence shown here is derived from an EMBL/GenBank/DDBJ whole genome shotgun (WGS) entry which is preliminary data.</text>
</comment>
<feature type="compositionally biased region" description="Basic and acidic residues" evidence="2">
    <location>
        <begin position="101"/>
        <end position="110"/>
    </location>
</feature>
<feature type="compositionally biased region" description="Basic and acidic residues" evidence="2">
    <location>
        <begin position="47"/>
        <end position="85"/>
    </location>
</feature>
<sequence>MAEGGGNTAGIIRLDLVINAKIEDTIKEMADKAAKTAEKQFEAVGEAVEKSVSEPVERAAEKVKKPLQKVKEEAQKTADGVKKSMESAAKAAKSTGPAKPPKPEEAKTPTKEATAAPDAPRAPPEPKEIKGAGEYWTEHEKGLENLRAIVEGTEEKVKEIGEAWEVPDNKVDLLREKLALIVDGEMERQRKKLQELEQQYDKMKESGGSEKNVQKITAQMDAAKSKLISLQSSALQMEEAVAKATAAPAEKARQTWQAATDEVGQLRQQLQLTASQIEAQNQKLAQTQAEYRKIIDEQGKDSAAATKKLEQINAIKGKLLSLQKSAQKTSGELDKMMDSGQSGKLENAVQRVKSKVQSAGEAARKSISKNTKAAADEGGKNFNVLGGHATKMGKNIKSAFKRVFVMATLYAGFRALKDYMGQAAAQNKEFAASLNQVRGNLSTAFASIFSAVMPALNALMKGLATVTKYVATFIATLFGGTYKKSVETAKGIQSVGKAASGAGKAAKKAAGELAAFDQLNVLSKQEDSGGGGGGAADTGVDFGALDTEGAAAAENLANKIKSAFASAIAAVGGYFKDNLLPNVQQAIDRVAPEFERLKGIMAGVWTDLTTLGQPFVEWFEGDFTTFLQTRIDTIGIVVAGLLEVFNTVFGSIWNTVLFPFIQDFTTTLLPVITQAATQLQLTFQTVFTAIKDIFLTLWTGAVEPVMTQIMKIWTDVTGIISNLWDKYGESTFEKVREAVNNTKEMFLNAWETYLKPTWDTIMETIDWIWTKHLKPLVKQVGEFVAKFIDAALEIYNKFISPIVGYLQQILGPVFQKVWSLISSVVGTAVAAIADVISGLLKALGGLVDFITGVFTGDWKKAWNGVKDIFGGIIDGIKGIFKGAINLVIDIINDFTGGLNWIPEQLSKVPGFGWAKNFKIPKIPKFAEGGIVDRPTLGLMGEAGAEAVIPLKNNREGIREIARQLAEERGAGGDEEALYKAFLRALKEFFGAALPLPDVVVKFPDGTIERVSLAAWSKYRQTHGGALPVSI</sequence>
<reference evidence="4" key="1">
    <citation type="submission" date="2016-11" db="EMBL/GenBank/DDBJ databases">
        <authorList>
            <person name="Jaros S."/>
            <person name="Januszkiewicz K."/>
            <person name="Wedrychowicz H."/>
        </authorList>
    </citation>
    <scope>NUCLEOTIDE SEQUENCE [LARGE SCALE GENOMIC DNA]</scope>
    <source>
        <strain evidence="4">DSM 4029</strain>
    </source>
</reference>
<feature type="coiled-coil region" evidence="1">
    <location>
        <begin position="143"/>
        <end position="206"/>
    </location>
</feature>
<name>A0AAQ1MFK1_9FIRM</name>
<gene>
    <name evidence="3" type="ORF">SAMN05444424_2593</name>
</gene>
<dbReference type="SUPFAM" id="SSF48371">
    <property type="entry name" value="ARM repeat"/>
    <property type="match status" value="1"/>
</dbReference>
<protein>
    <submittedName>
        <fullName evidence="3">Phage-related protein</fullName>
    </submittedName>
</protein>
<dbReference type="Proteomes" id="UP000184089">
    <property type="component" value="Unassembled WGS sequence"/>
</dbReference>
<feature type="compositionally biased region" description="Basic and acidic residues" evidence="2">
    <location>
        <begin position="124"/>
        <end position="138"/>
    </location>
</feature>
<evidence type="ECO:0000313" key="4">
    <source>
        <dbReference type="Proteomes" id="UP000184089"/>
    </source>
</evidence>
<keyword evidence="1" id="KW-0175">Coiled coil</keyword>
<evidence type="ECO:0000256" key="2">
    <source>
        <dbReference type="SAM" id="MobiDB-lite"/>
    </source>
</evidence>
<dbReference type="InterPro" id="IPR016024">
    <property type="entry name" value="ARM-type_fold"/>
</dbReference>
<dbReference type="AlphaFoldDB" id="A0AAQ1MFK1"/>
<dbReference type="EMBL" id="FQVY01000004">
    <property type="protein sequence ID" value="SHG50546.1"/>
    <property type="molecule type" value="Genomic_DNA"/>
</dbReference>
<organism evidence="3 4">
    <name type="scientific">Bittarella massiliensis</name>
    <name type="common">ex Durand et al. 2017</name>
    <dbReference type="NCBI Taxonomy" id="1720313"/>
    <lineage>
        <taxon>Bacteria</taxon>
        <taxon>Bacillati</taxon>
        <taxon>Bacillota</taxon>
        <taxon>Clostridia</taxon>
        <taxon>Eubacteriales</taxon>
        <taxon>Oscillospiraceae</taxon>
        <taxon>Bittarella (ex Durand et al. 2017)</taxon>
    </lineage>
</organism>
<accession>A0AAQ1MFK1</accession>
<proteinExistence type="predicted"/>
<evidence type="ECO:0000313" key="3">
    <source>
        <dbReference type="EMBL" id="SHG50546.1"/>
    </source>
</evidence>
<feature type="region of interest" description="Disordered" evidence="2">
    <location>
        <begin position="47"/>
        <end position="138"/>
    </location>
</feature>